<dbReference type="GO" id="GO:0006302">
    <property type="term" value="P:double-strand break repair"/>
    <property type="evidence" value="ECO:0007669"/>
    <property type="project" value="UniProtKB-ARBA"/>
</dbReference>
<dbReference type="InterPro" id="IPR007560">
    <property type="entry name" value="Restrct_endonuc_IV_Mrr"/>
</dbReference>
<organism evidence="2 3">
    <name type="scientific">Diversispora epigaea</name>
    <dbReference type="NCBI Taxonomy" id="1348612"/>
    <lineage>
        <taxon>Eukaryota</taxon>
        <taxon>Fungi</taxon>
        <taxon>Fungi incertae sedis</taxon>
        <taxon>Mucoromycota</taxon>
        <taxon>Glomeromycotina</taxon>
        <taxon>Glomeromycetes</taxon>
        <taxon>Diversisporales</taxon>
        <taxon>Diversisporaceae</taxon>
        <taxon>Diversispora</taxon>
    </lineage>
</organism>
<dbReference type="SUPFAM" id="SSF52980">
    <property type="entry name" value="Restriction endonuclease-like"/>
    <property type="match status" value="1"/>
</dbReference>
<proteinExistence type="predicted"/>
<dbReference type="GO" id="GO:0009307">
    <property type="term" value="P:DNA restriction-modification system"/>
    <property type="evidence" value="ECO:0007669"/>
    <property type="project" value="InterPro"/>
</dbReference>
<feature type="domain" description="Restriction endonuclease type IV Mrr" evidence="1">
    <location>
        <begin position="51"/>
        <end position="119"/>
    </location>
</feature>
<protein>
    <recommendedName>
        <fullName evidence="1">Restriction endonuclease type IV Mrr domain-containing protein</fullName>
    </recommendedName>
</protein>
<dbReference type="AlphaFoldDB" id="A0A397HDF9"/>
<evidence type="ECO:0000313" key="2">
    <source>
        <dbReference type="EMBL" id="RHZ59353.1"/>
    </source>
</evidence>
<dbReference type="GO" id="GO:0003677">
    <property type="term" value="F:DNA binding"/>
    <property type="evidence" value="ECO:0007669"/>
    <property type="project" value="InterPro"/>
</dbReference>
<gene>
    <name evidence="2" type="ORF">Glove_364g18</name>
</gene>
<reference evidence="2 3" key="1">
    <citation type="submission" date="2018-08" db="EMBL/GenBank/DDBJ databases">
        <title>Genome and evolution of the arbuscular mycorrhizal fungus Diversispora epigaea (formerly Glomus versiforme) and its bacterial endosymbionts.</title>
        <authorList>
            <person name="Sun X."/>
            <person name="Fei Z."/>
            <person name="Harrison M."/>
        </authorList>
    </citation>
    <scope>NUCLEOTIDE SEQUENCE [LARGE SCALE GENOMIC DNA]</scope>
    <source>
        <strain evidence="2 3">IT104</strain>
    </source>
</reference>
<dbReference type="Pfam" id="PF04471">
    <property type="entry name" value="Mrr_cat"/>
    <property type="match status" value="1"/>
</dbReference>
<name>A0A397HDF9_9GLOM</name>
<accession>A0A397HDF9</accession>
<evidence type="ECO:0000313" key="3">
    <source>
        <dbReference type="Proteomes" id="UP000266861"/>
    </source>
</evidence>
<dbReference type="InterPro" id="IPR011335">
    <property type="entry name" value="Restrct_endonuc-II-like"/>
</dbReference>
<dbReference type="EMBL" id="PQFF01000330">
    <property type="protein sequence ID" value="RHZ59353.1"/>
    <property type="molecule type" value="Genomic_DNA"/>
</dbReference>
<dbReference type="Proteomes" id="UP000266861">
    <property type="component" value="Unassembled WGS sequence"/>
</dbReference>
<dbReference type="GO" id="GO:0004519">
    <property type="term" value="F:endonuclease activity"/>
    <property type="evidence" value="ECO:0007669"/>
    <property type="project" value="InterPro"/>
</dbReference>
<comment type="caution">
    <text evidence="2">The sequence shown here is derived from an EMBL/GenBank/DDBJ whole genome shotgun (WGS) entry which is preliminary data.</text>
</comment>
<sequence length="124" mass="14169">MLNSKFNGASNFLRNDVIYFRSQNKNGYRIIENVDRELKFPRKSDFTNHNSLVKSILRNGNIESYKIKLSNGGVDLMGNHVGKLLLIQCKNYTERKVTKAEVRELEGVLSKYPENTIGVFCGPL</sequence>
<dbReference type="OrthoDB" id="2404808at2759"/>
<keyword evidence="3" id="KW-1185">Reference proteome</keyword>
<evidence type="ECO:0000259" key="1">
    <source>
        <dbReference type="Pfam" id="PF04471"/>
    </source>
</evidence>